<comment type="caution">
    <text evidence="3">The sequence shown here is derived from an EMBL/GenBank/DDBJ whole genome shotgun (WGS) entry which is preliminary data.</text>
</comment>
<feature type="compositionally biased region" description="Low complexity" evidence="1">
    <location>
        <begin position="276"/>
        <end position="295"/>
    </location>
</feature>
<dbReference type="AlphaFoldDB" id="A0A2N4SZ77"/>
<reference evidence="3 4" key="1">
    <citation type="submission" date="2015-12" db="EMBL/GenBank/DDBJ databases">
        <authorList>
            <person name="Shamseldin A."/>
            <person name="Moawad H."/>
            <person name="Abd El-Rahim W.M."/>
            <person name="Sadowsky M.J."/>
        </authorList>
    </citation>
    <scope>NUCLEOTIDE SEQUENCE [LARGE SCALE GENOMIC DNA]</scope>
    <source>
        <strain evidence="3 4">S43</strain>
    </source>
</reference>
<gene>
    <name evidence="3" type="ORF">AUQ48_02195</name>
</gene>
<evidence type="ECO:0000256" key="1">
    <source>
        <dbReference type="SAM" id="MobiDB-lite"/>
    </source>
</evidence>
<feature type="compositionally biased region" description="Low complexity" evidence="1">
    <location>
        <begin position="251"/>
        <end position="266"/>
    </location>
</feature>
<feature type="region of interest" description="Disordered" evidence="1">
    <location>
        <begin position="1"/>
        <end position="48"/>
    </location>
</feature>
<feature type="transmembrane region" description="Helical" evidence="2">
    <location>
        <begin position="73"/>
        <end position="94"/>
    </location>
</feature>
<dbReference type="Proteomes" id="UP000234632">
    <property type="component" value="Unassembled WGS sequence"/>
</dbReference>
<name>A0A2N4SZ77_9MICC</name>
<organism evidence="3 4">
    <name type="scientific">Kocuria flava</name>
    <dbReference type="NCBI Taxonomy" id="446860"/>
    <lineage>
        <taxon>Bacteria</taxon>
        <taxon>Bacillati</taxon>
        <taxon>Actinomycetota</taxon>
        <taxon>Actinomycetes</taxon>
        <taxon>Micrococcales</taxon>
        <taxon>Micrococcaceae</taxon>
        <taxon>Kocuria</taxon>
    </lineage>
</organism>
<keyword evidence="2" id="KW-1133">Transmembrane helix</keyword>
<feature type="transmembrane region" description="Helical" evidence="2">
    <location>
        <begin position="142"/>
        <end position="160"/>
    </location>
</feature>
<proteinExistence type="predicted"/>
<feature type="region of interest" description="Disordered" evidence="1">
    <location>
        <begin position="169"/>
        <end position="295"/>
    </location>
</feature>
<protein>
    <submittedName>
        <fullName evidence="3">Uncharacterized protein</fullName>
    </submittedName>
</protein>
<keyword evidence="2" id="KW-0472">Membrane</keyword>
<feature type="compositionally biased region" description="Low complexity" evidence="1">
    <location>
        <begin position="207"/>
        <end position="230"/>
    </location>
</feature>
<evidence type="ECO:0000313" key="3">
    <source>
        <dbReference type="EMBL" id="PLC11274.1"/>
    </source>
</evidence>
<keyword evidence="2" id="KW-0812">Transmembrane</keyword>
<sequence length="295" mass="27726">MTPEKTTTPAAPAAEAPGTVAATAVPPAVAPDAEQAPEGGKTEEKKSALSVPGLVTGAATAATMAVIGGHLSVAGTVLGAALTSIVSGVVVALYSTSLEKGKKGLRKVQGTVAGRLRRTGTASGAGSTAVAEERAPFPVKRFLASTGVIVGLAVAAVFAVQAVTGTELSGGTGQLQRTVTGSDAVAPRSAATTTPVEDTPAGGEGAAEGTVPTGAVPPDAPADGAAPAGEAGTGQGATGSDGQVADPAQPGSQDQGTQDQGTGEQGAVPDAGAQNVAPGAAAPAPAAPGAAVPAP</sequence>
<evidence type="ECO:0000313" key="4">
    <source>
        <dbReference type="Proteomes" id="UP000234632"/>
    </source>
</evidence>
<feature type="compositionally biased region" description="Low complexity" evidence="1">
    <location>
        <begin position="1"/>
        <end position="38"/>
    </location>
</feature>
<feature type="transmembrane region" description="Helical" evidence="2">
    <location>
        <begin position="48"/>
        <end position="67"/>
    </location>
</feature>
<dbReference type="RefSeq" id="WP_101851041.1">
    <property type="nucleotide sequence ID" value="NZ_LOMZ01000001.1"/>
</dbReference>
<dbReference type="EMBL" id="LOMZ01000001">
    <property type="protein sequence ID" value="PLC11274.1"/>
    <property type="molecule type" value="Genomic_DNA"/>
</dbReference>
<evidence type="ECO:0000256" key="2">
    <source>
        <dbReference type="SAM" id="Phobius"/>
    </source>
</evidence>
<accession>A0A2N4SZ77</accession>